<dbReference type="PANTHER" id="PTHR39342">
    <property type="entry name" value="UPF0283 MEMBRANE PROTEIN YCJF"/>
    <property type="match status" value="1"/>
</dbReference>
<reference evidence="11" key="1">
    <citation type="journal article" date="2019" name="Int. J. Syst. Evol. Microbiol.">
        <title>The Global Catalogue of Microorganisms (GCM) 10K type strain sequencing project: providing services to taxonomists for standard genome sequencing and annotation.</title>
        <authorList>
            <consortium name="The Broad Institute Genomics Platform"/>
            <consortium name="The Broad Institute Genome Sequencing Center for Infectious Disease"/>
            <person name="Wu L."/>
            <person name="Ma J."/>
        </authorList>
    </citation>
    <scope>NUCLEOTIDE SEQUENCE [LARGE SCALE GENOMIC DNA]</scope>
    <source>
        <strain evidence="11">JCM 3369</strain>
    </source>
</reference>
<dbReference type="PANTHER" id="PTHR39342:SF1">
    <property type="entry name" value="UPF0283 MEMBRANE PROTEIN YCJF"/>
    <property type="match status" value="1"/>
</dbReference>
<dbReference type="EMBL" id="JBHUFA010000004">
    <property type="protein sequence ID" value="MFD1696620.1"/>
    <property type="molecule type" value="Genomic_DNA"/>
</dbReference>
<keyword evidence="7 9" id="KW-0472">Membrane</keyword>
<protein>
    <submittedName>
        <fullName evidence="10">YcjF family protein</fullName>
    </submittedName>
</protein>
<evidence type="ECO:0000256" key="5">
    <source>
        <dbReference type="ARBA" id="ARBA00022692"/>
    </source>
</evidence>
<evidence type="ECO:0000256" key="1">
    <source>
        <dbReference type="ARBA" id="ARBA00004429"/>
    </source>
</evidence>
<keyword evidence="5 9" id="KW-0812">Transmembrane</keyword>
<keyword evidence="6 9" id="KW-1133">Transmembrane helix</keyword>
<dbReference type="RefSeq" id="WP_149893082.1">
    <property type="nucleotide sequence ID" value="NZ_JBHUFA010000004.1"/>
</dbReference>
<evidence type="ECO:0000256" key="4">
    <source>
        <dbReference type="ARBA" id="ARBA00022519"/>
    </source>
</evidence>
<feature type="compositionally biased region" description="Basic and acidic residues" evidence="8">
    <location>
        <begin position="341"/>
        <end position="357"/>
    </location>
</feature>
<feature type="transmembrane region" description="Helical" evidence="9">
    <location>
        <begin position="60"/>
        <end position="81"/>
    </location>
</feature>
<gene>
    <name evidence="10" type="ORF">ACFSC7_13920</name>
</gene>
<feature type="transmembrane region" description="Helical" evidence="9">
    <location>
        <begin position="93"/>
        <end position="111"/>
    </location>
</feature>
<accession>A0ABW4K278</accession>
<dbReference type="InterPro" id="IPR021147">
    <property type="entry name" value="DUF697"/>
</dbReference>
<evidence type="ECO:0000256" key="3">
    <source>
        <dbReference type="ARBA" id="ARBA00022475"/>
    </source>
</evidence>
<keyword evidence="4" id="KW-0997">Cell inner membrane</keyword>
<dbReference type="NCBIfam" id="TIGR01620">
    <property type="entry name" value="hyp_HI0043"/>
    <property type="match status" value="1"/>
</dbReference>
<evidence type="ECO:0000256" key="7">
    <source>
        <dbReference type="ARBA" id="ARBA00023136"/>
    </source>
</evidence>
<evidence type="ECO:0000313" key="11">
    <source>
        <dbReference type="Proteomes" id="UP001597327"/>
    </source>
</evidence>
<evidence type="ECO:0000256" key="6">
    <source>
        <dbReference type="ARBA" id="ARBA00022989"/>
    </source>
</evidence>
<proteinExistence type="inferred from homology"/>
<feature type="region of interest" description="Disordered" evidence="8">
    <location>
        <begin position="332"/>
        <end position="357"/>
    </location>
</feature>
<comment type="subcellular location">
    <subcellularLocation>
        <location evidence="1">Cell inner membrane</location>
        <topology evidence="1">Multi-pass membrane protein</topology>
    </subcellularLocation>
</comment>
<organism evidence="10 11">
    <name type="scientific">Roseibium aestuarii</name>
    <dbReference type="NCBI Taxonomy" id="2600299"/>
    <lineage>
        <taxon>Bacteria</taxon>
        <taxon>Pseudomonadati</taxon>
        <taxon>Pseudomonadota</taxon>
        <taxon>Alphaproteobacteria</taxon>
        <taxon>Hyphomicrobiales</taxon>
        <taxon>Stappiaceae</taxon>
        <taxon>Roseibium</taxon>
    </lineage>
</organism>
<evidence type="ECO:0000256" key="2">
    <source>
        <dbReference type="ARBA" id="ARBA00008255"/>
    </source>
</evidence>
<keyword evidence="11" id="KW-1185">Reference proteome</keyword>
<comment type="caution">
    <text evidence="10">The sequence shown here is derived from an EMBL/GenBank/DDBJ whole genome shotgun (WGS) entry which is preliminary data.</text>
</comment>
<comment type="similarity">
    <text evidence="2">Belongs to the UPF0283 family.</text>
</comment>
<evidence type="ECO:0000256" key="9">
    <source>
        <dbReference type="SAM" id="Phobius"/>
    </source>
</evidence>
<dbReference type="Pfam" id="PF05128">
    <property type="entry name" value="DUF697"/>
    <property type="match status" value="1"/>
</dbReference>
<keyword evidence="3" id="KW-1003">Cell membrane</keyword>
<sequence length="357" mass="37857">MALDADDLRIRVSAEPDPDLPTGWLTASEAVEAPLAEESHVPRLPAEASRPKARFSFSRWIAVGLGGLVSLAMGLAIDALIRDLFTRADWLGWTAVALAALVAAGFLGLALREIIGLMRLGKIDQLRDSITRAAEQDDAKAARSALQGLLTLYGDRPETARGRKALASHLNEVIDGRDLVILAERDLLAPLDLEARRIVMNAAKRVSVVTAVSPRALVDLLVVLFENLRTIRRLSALYGGRPGTLGFLRLARHVLAHLALTGGMAAGEGLASQVLGHGIAARLSARLGEGVVNGLLTSRIGLAAISVCRPAPFVATKGPKLSDFMSELVKTSGGETAGAKKGREKDRADLDRTADDS</sequence>
<dbReference type="InterPro" id="IPR006507">
    <property type="entry name" value="UPF0283"/>
</dbReference>
<dbReference type="Proteomes" id="UP001597327">
    <property type="component" value="Unassembled WGS sequence"/>
</dbReference>
<evidence type="ECO:0000313" key="10">
    <source>
        <dbReference type="EMBL" id="MFD1696620.1"/>
    </source>
</evidence>
<evidence type="ECO:0000256" key="8">
    <source>
        <dbReference type="SAM" id="MobiDB-lite"/>
    </source>
</evidence>
<name>A0ABW4K278_9HYPH</name>